<dbReference type="AlphaFoldDB" id="A0A146F320"/>
<protein>
    <submittedName>
        <fullName evidence="1">Mitochondrial carrier protein</fullName>
    </submittedName>
</protein>
<reference evidence="1 2" key="1">
    <citation type="journal article" date="2016" name="DNA Res.">
        <title>Genome sequence of Aspergillus luchuensis NBRC 4314.</title>
        <authorList>
            <person name="Yamada O."/>
            <person name="Machida M."/>
            <person name="Hosoyama A."/>
            <person name="Goto M."/>
            <person name="Takahashi T."/>
            <person name="Futagami T."/>
            <person name="Yamagata Y."/>
            <person name="Takeuchi M."/>
            <person name="Kobayashi T."/>
            <person name="Koike H."/>
            <person name="Abe K."/>
            <person name="Asai K."/>
            <person name="Arita M."/>
            <person name="Fujita N."/>
            <person name="Fukuda K."/>
            <person name="Higa K."/>
            <person name="Horikawa H."/>
            <person name="Ishikawa T."/>
            <person name="Jinno K."/>
            <person name="Kato Y."/>
            <person name="Kirimura K."/>
            <person name="Mizutani O."/>
            <person name="Nakasone K."/>
            <person name="Sano M."/>
            <person name="Shiraishi Y."/>
            <person name="Tsukahara M."/>
            <person name="Gomi K."/>
        </authorList>
    </citation>
    <scope>NUCLEOTIDE SEQUENCE [LARGE SCALE GENOMIC DNA]</scope>
    <source>
        <strain evidence="1 2">RIB 2604</strain>
    </source>
</reference>
<accession>A0A146F320</accession>
<dbReference type="GO" id="GO:0005739">
    <property type="term" value="C:mitochondrion"/>
    <property type="evidence" value="ECO:0007669"/>
    <property type="project" value="TreeGrafter"/>
</dbReference>
<dbReference type="InterPro" id="IPR053042">
    <property type="entry name" value="Mito_GTP/GDP_Carrier"/>
</dbReference>
<evidence type="ECO:0000313" key="2">
    <source>
        <dbReference type="Proteomes" id="UP000075230"/>
    </source>
</evidence>
<dbReference type="Proteomes" id="UP000075230">
    <property type="component" value="Unassembled WGS sequence"/>
</dbReference>
<dbReference type="EMBL" id="BCWF01000006">
    <property type="protein sequence ID" value="GAT20289.1"/>
    <property type="molecule type" value="Genomic_DNA"/>
</dbReference>
<name>A0A146F320_ASPKA</name>
<reference evidence="2" key="2">
    <citation type="submission" date="2016-02" db="EMBL/GenBank/DDBJ databases">
        <title>Genome sequencing of Aspergillus luchuensis NBRC 4314.</title>
        <authorList>
            <person name="Yamada O."/>
        </authorList>
    </citation>
    <scope>NUCLEOTIDE SEQUENCE [LARGE SCALE GENOMIC DNA]</scope>
    <source>
        <strain evidence="2">RIB 2604</strain>
    </source>
</reference>
<gene>
    <name evidence="1" type="ORF">RIB2604_00608820</name>
</gene>
<dbReference type="PANTHER" id="PTHR46974">
    <property type="entry name" value="MITOCHONDRIAL GTP/GDP CARRIER PROTEIN 1"/>
    <property type="match status" value="1"/>
</dbReference>
<proteinExistence type="predicted"/>
<evidence type="ECO:0000313" key="1">
    <source>
        <dbReference type="EMBL" id="GAT20289.1"/>
    </source>
</evidence>
<comment type="caution">
    <text evidence="1">The sequence shown here is derived from an EMBL/GenBank/DDBJ whole genome shotgun (WGS) entry which is preliminary data.</text>
</comment>
<dbReference type="GO" id="GO:0001409">
    <property type="term" value="F:guanine nucleotide transmembrane transporter activity"/>
    <property type="evidence" value="ECO:0007669"/>
    <property type="project" value="TreeGrafter"/>
</dbReference>
<dbReference type="VEuPathDB" id="FungiDB:ASPFODRAFT_50281"/>
<dbReference type="PANTHER" id="PTHR46974:SF1">
    <property type="entry name" value="MITOCHONDRIAL GTP_GDP CARRIER PROTEIN 1"/>
    <property type="match status" value="1"/>
</dbReference>
<sequence>MSPAMAQAGAGSAAKDVKRESATARLLGSGTAGIAELMVFHPITSTAGLNQVVFKEYANASFGGKFTSLFPGLGYAAGYKVLQRIYKYGGQPFARDYLAQHWGSDFDNAFGKDPIFALTIGTSAALLRIQRDQREKFPDQAKDIGIGHVVSVGAGRVRRWWAGDFEGL</sequence>
<organism evidence="1 2">
    <name type="scientific">Aspergillus kawachii</name>
    <name type="common">White koji mold</name>
    <name type="synonym">Aspergillus awamori var. kawachi</name>
    <dbReference type="NCBI Taxonomy" id="1069201"/>
    <lineage>
        <taxon>Eukaryota</taxon>
        <taxon>Fungi</taxon>
        <taxon>Dikarya</taxon>
        <taxon>Ascomycota</taxon>
        <taxon>Pezizomycotina</taxon>
        <taxon>Eurotiomycetes</taxon>
        <taxon>Eurotiomycetidae</taxon>
        <taxon>Eurotiales</taxon>
        <taxon>Aspergillaceae</taxon>
        <taxon>Aspergillus</taxon>
        <taxon>Aspergillus subgen. Circumdati</taxon>
    </lineage>
</organism>